<evidence type="ECO:0000256" key="1">
    <source>
        <dbReference type="ARBA" id="ARBA00001933"/>
    </source>
</evidence>
<name>A0A9W8N4X8_9PEZI</name>
<dbReference type="GO" id="GO:0030170">
    <property type="term" value="F:pyridoxal phosphate binding"/>
    <property type="evidence" value="ECO:0007669"/>
    <property type="project" value="TreeGrafter"/>
</dbReference>
<evidence type="ECO:0000256" key="4">
    <source>
        <dbReference type="ARBA" id="ARBA00031137"/>
    </source>
</evidence>
<dbReference type="EMBL" id="JANPWZ010002903">
    <property type="protein sequence ID" value="KAJ3555350.1"/>
    <property type="molecule type" value="Genomic_DNA"/>
</dbReference>
<dbReference type="PANTHER" id="PTHR11680:SF57">
    <property type="entry name" value="SERINE HYDROXYMETHYLTRANSFERASE, MITOCHONDRIAL"/>
    <property type="match status" value="1"/>
</dbReference>
<evidence type="ECO:0000256" key="5">
    <source>
        <dbReference type="ARBA" id="ARBA00032953"/>
    </source>
</evidence>
<comment type="function">
    <text evidence="2">Interconversion of serine and glycine.</text>
</comment>
<dbReference type="InterPro" id="IPR015422">
    <property type="entry name" value="PyrdxlP-dep_Trfase_small"/>
</dbReference>
<dbReference type="VEuPathDB" id="FungiDB:F4678DRAFT_475263"/>
<keyword evidence="3" id="KW-0663">Pyridoxal phosphate</keyword>
<reference evidence="7" key="1">
    <citation type="submission" date="2022-07" db="EMBL/GenBank/DDBJ databases">
        <title>Genome Sequence of Xylaria arbuscula.</title>
        <authorList>
            <person name="Buettner E."/>
        </authorList>
    </citation>
    <scope>NUCLEOTIDE SEQUENCE</scope>
    <source>
        <strain evidence="7">VT107</strain>
    </source>
</reference>
<protein>
    <recommendedName>
        <fullName evidence="5">Glycine hydroxymethyltransferase</fullName>
    </recommendedName>
    <alternativeName>
        <fullName evidence="4">Serine methylase</fullName>
    </alternativeName>
</protein>
<evidence type="ECO:0000256" key="3">
    <source>
        <dbReference type="ARBA" id="ARBA00022898"/>
    </source>
</evidence>
<evidence type="ECO:0000313" key="8">
    <source>
        <dbReference type="Proteomes" id="UP001148614"/>
    </source>
</evidence>
<dbReference type="GO" id="GO:0019264">
    <property type="term" value="P:glycine biosynthetic process from serine"/>
    <property type="evidence" value="ECO:0007669"/>
    <property type="project" value="TreeGrafter"/>
</dbReference>
<dbReference type="GO" id="GO:0046653">
    <property type="term" value="P:tetrahydrofolate metabolic process"/>
    <property type="evidence" value="ECO:0007669"/>
    <property type="project" value="TreeGrafter"/>
</dbReference>
<organism evidence="7 8">
    <name type="scientific">Xylaria arbuscula</name>
    <dbReference type="NCBI Taxonomy" id="114810"/>
    <lineage>
        <taxon>Eukaryota</taxon>
        <taxon>Fungi</taxon>
        <taxon>Dikarya</taxon>
        <taxon>Ascomycota</taxon>
        <taxon>Pezizomycotina</taxon>
        <taxon>Sordariomycetes</taxon>
        <taxon>Xylariomycetidae</taxon>
        <taxon>Xylariales</taxon>
        <taxon>Xylariaceae</taxon>
        <taxon>Xylaria</taxon>
    </lineage>
</organism>
<dbReference type="InterPro" id="IPR015424">
    <property type="entry name" value="PyrdxlP-dep_Trfase"/>
</dbReference>
<dbReference type="GO" id="GO:0005739">
    <property type="term" value="C:mitochondrion"/>
    <property type="evidence" value="ECO:0007669"/>
    <property type="project" value="TreeGrafter"/>
</dbReference>
<dbReference type="Gene3D" id="3.90.1150.10">
    <property type="entry name" value="Aspartate Aminotransferase, domain 1"/>
    <property type="match status" value="1"/>
</dbReference>
<dbReference type="InterPro" id="IPR049943">
    <property type="entry name" value="Ser_HO-MeTrfase-like"/>
</dbReference>
<feature type="domain" description="Serine hydroxymethyltransferase-like" evidence="6">
    <location>
        <begin position="1"/>
        <end position="29"/>
    </location>
</feature>
<gene>
    <name evidence="7" type="ORF">NPX13_g10372</name>
</gene>
<evidence type="ECO:0000313" key="7">
    <source>
        <dbReference type="EMBL" id="KAJ3555350.1"/>
    </source>
</evidence>
<dbReference type="Pfam" id="PF00464">
    <property type="entry name" value="SHMT"/>
    <property type="match status" value="1"/>
</dbReference>
<dbReference type="Proteomes" id="UP001148614">
    <property type="component" value="Unassembled WGS sequence"/>
</dbReference>
<sequence>MPGGLRIGTPAMTTRGFTENDFTRVADIIGRAVTIAARIDKAARKSAEEKGEKYKLKYFFEYLGNGEEDSEIVQLRAEVSDWVGTYPVPWADKVSV</sequence>
<accession>A0A9W8N4X8</accession>
<dbReference type="AlphaFoldDB" id="A0A9W8N4X8"/>
<dbReference type="InterPro" id="IPR039429">
    <property type="entry name" value="SHMT-like_dom"/>
</dbReference>
<dbReference type="PANTHER" id="PTHR11680">
    <property type="entry name" value="SERINE HYDROXYMETHYLTRANSFERASE"/>
    <property type="match status" value="1"/>
</dbReference>
<comment type="cofactor">
    <cofactor evidence="1">
        <name>pyridoxal 5'-phosphate</name>
        <dbReference type="ChEBI" id="CHEBI:597326"/>
    </cofactor>
</comment>
<proteinExistence type="predicted"/>
<dbReference type="GO" id="GO:0004372">
    <property type="term" value="F:glycine hydroxymethyltransferase activity"/>
    <property type="evidence" value="ECO:0007669"/>
    <property type="project" value="TreeGrafter"/>
</dbReference>
<keyword evidence="8" id="KW-1185">Reference proteome</keyword>
<evidence type="ECO:0000259" key="6">
    <source>
        <dbReference type="Pfam" id="PF00464"/>
    </source>
</evidence>
<evidence type="ECO:0000256" key="2">
    <source>
        <dbReference type="ARBA" id="ARBA00002224"/>
    </source>
</evidence>
<comment type="caution">
    <text evidence="7">The sequence shown here is derived from an EMBL/GenBank/DDBJ whole genome shotgun (WGS) entry which is preliminary data.</text>
</comment>
<dbReference type="SUPFAM" id="SSF53383">
    <property type="entry name" value="PLP-dependent transferases"/>
    <property type="match status" value="1"/>
</dbReference>